<proteinExistence type="predicted"/>
<keyword evidence="2" id="KW-1185">Reference proteome</keyword>
<dbReference type="EMBL" id="JAIQCV010000011">
    <property type="protein sequence ID" value="KAH1046293.1"/>
    <property type="molecule type" value="Genomic_DNA"/>
</dbReference>
<evidence type="ECO:0008006" key="3">
    <source>
        <dbReference type="Google" id="ProtNLM"/>
    </source>
</evidence>
<evidence type="ECO:0000313" key="2">
    <source>
        <dbReference type="Proteomes" id="UP000828251"/>
    </source>
</evidence>
<protein>
    <recommendedName>
        <fullName evidence="3">Reverse transcriptase zinc-binding domain-containing protein</fullName>
    </recommendedName>
</protein>
<gene>
    <name evidence="1" type="ORF">J1N35_037077</name>
</gene>
<dbReference type="PANTHER" id="PTHR22930">
    <property type="match status" value="1"/>
</dbReference>
<sequence>MFQRSSETNCLRASDGTHIKVLGPFEEKSRYRTRKNEITTNVLGVCDTDMQFTCVLLGWEGLVANDRVLRDVLNRRNGLKCNLVMMIMRLHVTTMLTVALEKGEVDITRIDVGYEMDLKENGQLRSLSLSRGQIKRARKAEKTFSVVRQKQSDHDAILFDSCDRKPSSNPIDNRLRFHYEECWAKENDGKRIINNTWNGEASNYGNKLDRVCEFLGPWQRNKQWKMKRDIHRLEETINIIIDSSNRGDSIKRLKKARCKLDYMYAREEKYWAQRSRTQWLKEGDRNTKYFHAKATGRLKKNRIEKLKDGHGSTTGLKDHFYMEAKRDRDIGIRDMRLFNIALLGRQVWRLINNNDSLCFKVLSCKYFLDVDNWGTEDLNGGTINSNMSNSEANTVRDLWVKNERKWVIDKVHLIYRKDWGDRICNLPIGNEDQGDRIVWFHNPHGCYTSKSAYSWLLLKEMGFNLHRCGAMNETLLHALRYCATSREVLSLGGWDMSVMMKQYDCCVNWLENMMRILDKRAMTNLFTTLWNCWNSRNNFIFKGKEDNA</sequence>
<comment type="caution">
    <text evidence="1">The sequence shown here is derived from an EMBL/GenBank/DDBJ whole genome shotgun (WGS) entry which is preliminary data.</text>
</comment>
<dbReference type="OrthoDB" id="2415966at2759"/>
<dbReference type="Proteomes" id="UP000828251">
    <property type="component" value="Unassembled WGS sequence"/>
</dbReference>
<name>A0A9D3ZLA7_9ROSI</name>
<evidence type="ECO:0000313" key="1">
    <source>
        <dbReference type="EMBL" id="KAH1046293.1"/>
    </source>
</evidence>
<organism evidence="1 2">
    <name type="scientific">Gossypium stocksii</name>
    <dbReference type="NCBI Taxonomy" id="47602"/>
    <lineage>
        <taxon>Eukaryota</taxon>
        <taxon>Viridiplantae</taxon>
        <taxon>Streptophyta</taxon>
        <taxon>Embryophyta</taxon>
        <taxon>Tracheophyta</taxon>
        <taxon>Spermatophyta</taxon>
        <taxon>Magnoliopsida</taxon>
        <taxon>eudicotyledons</taxon>
        <taxon>Gunneridae</taxon>
        <taxon>Pentapetalae</taxon>
        <taxon>rosids</taxon>
        <taxon>malvids</taxon>
        <taxon>Malvales</taxon>
        <taxon>Malvaceae</taxon>
        <taxon>Malvoideae</taxon>
        <taxon>Gossypium</taxon>
    </lineage>
</organism>
<reference evidence="1 2" key="1">
    <citation type="journal article" date="2021" name="Plant Biotechnol. J.">
        <title>Multi-omics assisted identification of the key and species-specific regulatory components of drought-tolerant mechanisms in Gossypium stocksii.</title>
        <authorList>
            <person name="Yu D."/>
            <person name="Ke L."/>
            <person name="Zhang D."/>
            <person name="Wu Y."/>
            <person name="Sun Y."/>
            <person name="Mei J."/>
            <person name="Sun J."/>
            <person name="Sun Y."/>
        </authorList>
    </citation>
    <scope>NUCLEOTIDE SEQUENCE [LARGE SCALE GENOMIC DNA]</scope>
    <source>
        <strain evidence="2">cv. E1</strain>
        <tissue evidence="1">Leaf</tissue>
    </source>
</reference>
<dbReference type="AlphaFoldDB" id="A0A9D3ZLA7"/>
<dbReference type="InterPro" id="IPR045249">
    <property type="entry name" value="HARBI1-like"/>
</dbReference>
<accession>A0A9D3ZLA7</accession>
<dbReference type="PANTHER" id="PTHR22930:SF293">
    <property type="entry name" value="PROTEIN ALP1-LIKE"/>
    <property type="match status" value="1"/>
</dbReference>